<dbReference type="Proteomes" id="UP000694700">
    <property type="component" value="Unplaced"/>
</dbReference>
<feature type="region of interest" description="Disordered" evidence="9">
    <location>
        <begin position="544"/>
        <end position="574"/>
    </location>
</feature>
<evidence type="ECO:0000259" key="10">
    <source>
        <dbReference type="Pfam" id="PF01979"/>
    </source>
</evidence>
<dbReference type="Gene3D" id="3.20.20.140">
    <property type="entry name" value="Metal-dependent hydrolases"/>
    <property type="match status" value="2"/>
</dbReference>
<keyword evidence="8" id="KW-0524">Neurogenesis</keyword>
<keyword evidence="4" id="KW-0217">Developmental protein</keyword>
<dbReference type="InterPro" id="IPR032466">
    <property type="entry name" value="Metal_Hydrolase"/>
</dbReference>
<name>A0A8C2GMT0_CYPCA</name>
<dbReference type="CDD" id="cd01314">
    <property type="entry name" value="D-HYD"/>
    <property type="match status" value="1"/>
</dbReference>
<evidence type="ECO:0000256" key="5">
    <source>
        <dbReference type="ARBA" id="ARBA00022490"/>
    </source>
</evidence>
<dbReference type="Gene3D" id="2.30.40.10">
    <property type="entry name" value="Urease, subunit C, domain 1"/>
    <property type="match status" value="2"/>
</dbReference>
<evidence type="ECO:0000256" key="6">
    <source>
        <dbReference type="ARBA" id="ARBA00022553"/>
    </source>
</evidence>
<dbReference type="SUPFAM" id="SSF51338">
    <property type="entry name" value="Composite domain of metallo-dependent hydrolases"/>
    <property type="match status" value="2"/>
</dbReference>
<organism evidence="11 12">
    <name type="scientific">Cyprinus carpio</name>
    <name type="common">Common carp</name>
    <dbReference type="NCBI Taxonomy" id="7962"/>
    <lineage>
        <taxon>Eukaryota</taxon>
        <taxon>Metazoa</taxon>
        <taxon>Chordata</taxon>
        <taxon>Craniata</taxon>
        <taxon>Vertebrata</taxon>
        <taxon>Euteleostomi</taxon>
        <taxon>Actinopterygii</taxon>
        <taxon>Neopterygii</taxon>
        <taxon>Teleostei</taxon>
        <taxon>Ostariophysi</taxon>
        <taxon>Cypriniformes</taxon>
        <taxon>Cyprinidae</taxon>
        <taxon>Cyprininae</taxon>
        <taxon>Cyprinus</taxon>
    </lineage>
</organism>
<dbReference type="InterPro" id="IPR006680">
    <property type="entry name" value="Amidohydro-rel"/>
</dbReference>
<feature type="domain" description="Amidohydrolase-related" evidence="10">
    <location>
        <begin position="82"/>
        <end position="196"/>
    </location>
</feature>
<proteinExistence type="inferred from homology"/>
<accession>A0A8C2GMT0</accession>
<dbReference type="Pfam" id="PF01979">
    <property type="entry name" value="Amidohydro_1"/>
    <property type="match status" value="2"/>
</dbReference>
<keyword evidence="6" id="KW-0597">Phosphoprotein</keyword>
<comment type="similarity">
    <text evidence="2">Belongs to the metallo-dependent hydrolases superfamily. Hydantoinase/dihydropyrimidinase family.</text>
</comment>
<dbReference type="SUPFAM" id="SSF51556">
    <property type="entry name" value="Metallo-dependent hydrolases"/>
    <property type="match status" value="1"/>
</dbReference>
<evidence type="ECO:0000313" key="12">
    <source>
        <dbReference type="Proteomes" id="UP000694700"/>
    </source>
</evidence>
<dbReference type="GO" id="GO:0007399">
    <property type="term" value="P:nervous system development"/>
    <property type="evidence" value="ECO:0007669"/>
    <property type="project" value="UniProtKB-KW"/>
</dbReference>
<feature type="domain" description="Amidohydrolase-related" evidence="10">
    <location>
        <begin position="318"/>
        <end position="455"/>
    </location>
</feature>
<dbReference type="PANTHER" id="PTHR11647:SF56">
    <property type="entry name" value="DIHYDROPYRIMIDINASE-RELATED PROTEIN 2"/>
    <property type="match status" value="1"/>
</dbReference>
<protein>
    <recommendedName>
        <fullName evidence="3">Dihydropyrimidinase-related protein 2</fullName>
    </recommendedName>
</protein>
<dbReference type="FunFam" id="3.20.20.140:FF:000174">
    <property type="entry name" value="Dihydropyrimidinase-related protein 2"/>
    <property type="match status" value="2"/>
</dbReference>
<comment type="subcellular location">
    <subcellularLocation>
        <location evidence="1">Cytoplasm</location>
    </subcellularLocation>
</comment>
<evidence type="ECO:0000256" key="2">
    <source>
        <dbReference type="ARBA" id="ARBA00008829"/>
    </source>
</evidence>
<dbReference type="InterPro" id="IPR050378">
    <property type="entry name" value="Metallo-dep_Hydrolases_sf"/>
</dbReference>
<dbReference type="Ensembl" id="ENSCCRT00015109091.1">
    <property type="protein sequence ID" value="ENSCCRP00015105708.1"/>
    <property type="gene ID" value="ENSCCRG00015039180.1"/>
</dbReference>
<dbReference type="GO" id="GO:0016812">
    <property type="term" value="F:hydrolase activity, acting on carbon-nitrogen (but not peptide) bonds, in cyclic amides"/>
    <property type="evidence" value="ECO:0007669"/>
    <property type="project" value="TreeGrafter"/>
</dbReference>
<evidence type="ECO:0000313" key="11">
    <source>
        <dbReference type="Ensembl" id="ENSCCRP00015105708.1"/>
    </source>
</evidence>
<dbReference type="PANTHER" id="PTHR11647">
    <property type="entry name" value="HYDRANTOINASE/DIHYDROPYRIMIDINASE FAMILY MEMBER"/>
    <property type="match status" value="1"/>
</dbReference>
<evidence type="ECO:0000256" key="1">
    <source>
        <dbReference type="ARBA" id="ARBA00004496"/>
    </source>
</evidence>
<reference evidence="11" key="1">
    <citation type="submission" date="2025-08" db="UniProtKB">
        <authorList>
            <consortium name="Ensembl"/>
        </authorList>
    </citation>
    <scope>IDENTIFICATION</scope>
</reference>
<evidence type="ECO:0000256" key="7">
    <source>
        <dbReference type="ARBA" id="ARBA00022782"/>
    </source>
</evidence>
<dbReference type="InterPro" id="IPR011059">
    <property type="entry name" value="Metal-dep_hydrolase_composite"/>
</dbReference>
<keyword evidence="5" id="KW-0963">Cytoplasm</keyword>
<evidence type="ECO:0000256" key="9">
    <source>
        <dbReference type="SAM" id="MobiDB-lite"/>
    </source>
</evidence>
<dbReference type="GO" id="GO:0030154">
    <property type="term" value="P:cell differentiation"/>
    <property type="evidence" value="ECO:0007669"/>
    <property type="project" value="UniProtKB-KW"/>
</dbReference>
<dbReference type="AlphaFoldDB" id="A0A8C2GMT0"/>
<keyword evidence="7" id="KW-0221">Differentiation</keyword>
<evidence type="ECO:0000256" key="4">
    <source>
        <dbReference type="ARBA" id="ARBA00022473"/>
    </source>
</evidence>
<dbReference type="FunFam" id="2.30.40.10:FF:000021">
    <property type="entry name" value="Dihydropyrimidinase-related protein 2"/>
    <property type="match status" value="1"/>
</dbReference>
<dbReference type="GO" id="GO:0005829">
    <property type="term" value="C:cytosol"/>
    <property type="evidence" value="ECO:0007669"/>
    <property type="project" value="TreeGrafter"/>
</dbReference>
<evidence type="ECO:0000256" key="8">
    <source>
        <dbReference type="ARBA" id="ARBA00022902"/>
    </source>
</evidence>
<sequence length="574" mass="63494">MSSTPLPRQCYDIRYFFYCSKVKMNVHDNDLSDRLLIKGAKIVNDDQSFHADIYMEDGVIKQIGENLIVPGGVKTIDAQGRMLIPGGIDVHTRFQMPDRGMIAADDFYQGTRAALAGGTTMIMDHVVPEPGVSLIAAFNQWREWADHKSCCDYSLHVDITEWHKGMQEELEALVKDHGVNSFLVYLAYKDIFQLNDSQVWMISHAYYFNYPDKDGLDTESAVKVYVIQQNSSLAFETEHHLLISSRHLSMKNKVNLALKSGLVILTQCFFSAGTVVYGEPITASLGTDGTHYWSKNWAKAAAYITSPPLSPDPTTPDYLNSLLACGDLQVTGSAHCTFSTSQRAVGKDNFTFIPEGTNGTEERMSIIWDKCVVTGKMDENQFVAVTSTNAAKIFNLYPRKGRIAVGSDADLVLWDPDTTKIISAKSHHLAVEYNIFEGTEVRGAPLVVISQGKIVLEDGNLHTTEGSGRYITRKPFPDYVYKRIKARSRLGELCGVPRGLYDGPVCEVTVTPKVMTPVTSSKTSPVKHTPQPVRNLHQSGFSLSGAQIDDNIPRRTTQRIVAPPGGRANITSLG</sequence>
<dbReference type="InterPro" id="IPR011778">
    <property type="entry name" value="Hydantoinase/dihydroPyrase"/>
</dbReference>
<evidence type="ECO:0000256" key="3">
    <source>
        <dbReference type="ARBA" id="ARBA00014316"/>
    </source>
</evidence>